<dbReference type="GO" id="GO:0003677">
    <property type="term" value="F:DNA binding"/>
    <property type="evidence" value="ECO:0007669"/>
    <property type="project" value="UniProtKB-KW"/>
</dbReference>
<dbReference type="InterPro" id="IPR013762">
    <property type="entry name" value="Integrase-like_cat_sf"/>
</dbReference>
<accession>U5T5C4</accession>
<comment type="similarity">
    <text evidence="1">Belongs to the 'phage' integrase family.</text>
</comment>
<dbReference type="InterPro" id="IPR002104">
    <property type="entry name" value="Integrase_catalytic"/>
</dbReference>
<dbReference type="PANTHER" id="PTHR30629:SF2">
    <property type="entry name" value="PROPHAGE INTEGRASE INTS-RELATED"/>
    <property type="match status" value="1"/>
</dbReference>
<dbReference type="InterPro" id="IPR011010">
    <property type="entry name" value="DNA_brk_join_enz"/>
</dbReference>
<feature type="domain" description="Tyr recombinase" evidence="6">
    <location>
        <begin position="203"/>
        <end position="375"/>
    </location>
</feature>
<dbReference type="SUPFAM" id="SSF56349">
    <property type="entry name" value="DNA breaking-rejoining enzymes"/>
    <property type="match status" value="1"/>
</dbReference>
<dbReference type="STRING" id="1335757.SPICUR_08435"/>
<dbReference type="eggNOG" id="COG0582">
    <property type="taxonomic scope" value="Bacteria"/>
</dbReference>
<gene>
    <name evidence="7" type="ORF">SPICUR_08435</name>
</gene>
<dbReference type="Gene3D" id="1.10.443.10">
    <property type="entry name" value="Intergrase catalytic core"/>
    <property type="match status" value="1"/>
</dbReference>
<dbReference type="Pfam" id="PF13356">
    <property type="entry name" value="Arm-DNA-bind_3"/>
    <property type="match status" value="1"/>
</dbReference>
<evidence type="ECO:0000313" key="7">
    <source>
        <dbReference type="EMBL" id="AGY92615.1"/>
    </source>
</evidence>
<dbReference type="AlphaFoldDB" id="U5T5C4"/>
<evidence type="ECO:0000256" key="2">
    <source>
        <dbReference type="ARBA" id="ARBA00022908"/>
    </source>
</evidence>
<dbReference type="InterPro" id="IPR010998">
    <property type="entry name" value="Integrase_recombinase_N"/>
</dbReference>
<evidence type="ECO:0000313" key="8">
    <source>
        <dbReference type="Proteomes" id="UP000017640"/>
    </source>
</evidence>
<evidence type="ECO:0000256" key="4">
    <source>
        <dbReference type="ARBA" id="ARBA00023172"/>
    </source>
</evidence>
<reference evidence="7 8" key="1">
    <citation type="journal article" date="2013" name="BMC Genomics">
        <title>Genomes of "Spiribacter", a streamlined, successful halophilic bacterium.</title>
        <authorList>
            <person name="Lopez-Perez M."/>
            <person name="Ghai R."/>
            <person name="Leon M.J."/>
            <person name="Rodriguez-Olmos A."/>
            <person name="Copa-Patino J.L."/>
            <person name="Soliveri J."/>
            <person name="Sanchez-Porro C."/>
            <person name="Ventosa A."/>
            <person name="Rodriguez-Valera F."/>
        </authorList>
    </citation>
    <scope>NUCLEOTIDE SEQUENCE [LARGE SCALE GENOMIC DNA]</scope>
    <source>
        <strain evidence="7 8">UAH-SP71</strain>
    </source>
</reference>
<protein>
    <recommendedName>
        <fullName evidence="6">Tyr recombinase domain-containing protein</fullName>
    </recommendedName>
</protein>
<dbReference type="KEGG" id="spiu:SPICUR_08435"/>
<dbReference type="Pfam" id="PF00589">
    <property type="entry name" value="Phage_integrase"/>
    <property type="match status" value="1"/>
</dbReference>
<dbReference type="GO" id="GO:0015074">
    <property type="term" value="P:DNA integration"/>
    <property type="evidence" value="ECO:0007669"/>
    <property type="project" value="UniProtKB-KW"/>
</dbReference>
<dbReference type="GO" id="GO:0006310">
    <property type="term" value="P:DNA recombination"/>
    <property type="evidence" value="ECO:0007669"/>
    <property type="project" value="UniProtKB-KW"/>
</dbReference>
<evidence type="ECO:0000256" key="1">
    <source>
        <dbReference type="ARBA" id="ARBA00008857"/>
    </source>
</evidence>
<dbReference type="PANTHER" id="PTHR30629">
    <property type="entry name" value="PROPHAGE INTEGRASE"/>
    <property type="match status" value="1"/>
</dbReference>
<dbReference type="CDD" id="cd00796">
    <property type="entry name" value="INT_Rci_Hp1_C"/>
    <property type="match status" value="1"/>
</dbReference>
<dbReference type="OrthoDB" id="5567253at2"/>
<sequence length="393" mass="44780">MPKVKITEKLLEQTNCAAGKRTTNLIDTEVHGLVAEIRSNGTGTFYLRYMDSRDKRRHYRLGRVGGLTLADARKAAQKVNGQVARGEDPREEKAEHRATPTVAQFVSGSFLPYLLSYKRDRVSDESLLRNHILPAIGDLYMDEVRRQHLVDLFTQHQIDHKPGSTNRVIVLVRHLFNTAIKWEVPGVTKNPSKDIPKMADEGQRQRFLSVEEAQRLMRAVEESNSKMLKYIVAMLLLTGARRNEVLHAKWEDFDFSSRQWLLPKNKSARTRYIPLSDAAIRLLETIPRLDDCPYAFPNPDTGKPYMQLFNSWDTARKRAGLEDLRIHDLRHSFASFLVNSGRSLYEVQNLLGHARPVTTQRYAHLSQETLHEATGSVGASLEKAFTQPVIEAA</sequence>
<keyword evidence="4" id="KW-0233">DNA recombination</keyword>
<dbReference type="InterPro" id="IPR025166">
    <property type="entry name" value="Integrase_DNA_bind_dom"/>
</dbReference>
<dbReference type="HOGENOM" id="CLU_027562_17_7_6"/>
<evidence type="ECO:0000256" key="3">
    <source>
        <dbReference type="ARBA" id="ARBA00023125"/>
    </source>
</evidence>
<feature type="compositionally biased region" description="Basic and acidic residues" evidence="5">
    <location>
        <begin position="85"/>
        <end position="98"/>
    </location>
</feature>
<proteinExistence type="inferred from homology"/>
<dbReference type="Gene3D" id="3.30.160.390">
    <property type="entry name" value="Integrase, DNA-binding domain"/>
    <property type="match status" value="1"/>
</dbReference>
<organism evidence="7 8">
    <name type="scientific">Spiribacter curvatus</name>
    <dbReference type="NCBI Taxonomy" id="1335757"/>
    <lineage>
        <taxon>Bacteria</taxon>
        <taxon>Pseudomonadati</taxon>
        <taxon>Pseudomonadota</taxon>
        <taxon>Gammaproteobacteria</taxon>
        <taxon>Chromatiales</taxon>
        <taxon>Ectothiorhodospiraceae</taxon>
        <taxon>Spiribacter</taxon>
    </lineage>
</organism>
<dbReference type="RefSeq" id="WP_023367988.1">
    <property type="nucleotide sequence ID" value="NC_022664.1"/>
</dbReference>
<keyword evidence="2" id="KW-0229">DNA integration</keyword>
<dbReference type="PROSITE" id="PS51898">
    <property type="entry name" value="TYR_RECOMBINASE"/>
    <property type="match status" value="1"/>
</dbReference>
<dbReference type="EMBL" id="CP005990">
    <property type="protein sequence ID" value="AGY92615.1"/>
    <property type="molecule type" value="Genomic_DNA"/>
</dbReference>
<feature type="region of interest" description="Disordered" evidence="5">
    <location>
        <begin position="78"/>
        <end position="99"/>
    </location>
</feature>
<dbReference type="Proteomes" id="UP000017640">
    <property type="component" value="Chromosome"/>
</dbReference>
<keyword evidence="3" id="KW-0238">DNA-binding</keyword>
<evidence type="ECO:0000256" key="5">
    <source>
        <dbReference type="SAM" id="MobiDB-lite"/>
    </source>
</evidence>
<dbReference type="Gene3D" id="1.10.150.130">
    <property type="match status" value="1"/>
</dbReference>
<name>U5T5C4_9GAMM</name>
<dbReference type="InterPro" id="IPR050808">
    <property type="entry name" value="Phage_Integrase"/>
</dbReference>
<evidence type="ECO:0000259" key="6">
    <source>
        <dbReference type="PROSITE" id="PS51898"/>
    </source>
</evidence>
<dbReference type="InterPro" id="IPR038488">
    <property type="entry name" value="Integrase_DNA-bd_sf"/>
</dbReference>
<keyword evidence="8" id="KW-1185">Reference proteome</keyword>